<protein>
    <recommendedName>
        <fullName evidence="9">Protein translocase subunit SecD</fullName>
    </recommendedName>
</protein>
<evidence type="ECO:0000256" key="5">
    <source>
        <dbReference type="ARBA" id="ARBA00022927"/>
    </source>
</evidence>
<dbReference type="InterPro" id="IPR022813">
    <property type="entry name" value="SecD/SecF_arch_bac"/>
</dbReference>
<name>A0A1F5EKH2_9BACT</name>
<dbReference type="InterPro" id="IPR048634">
    <property type="entry name" value="SecD_SecF_C"/>
</dbReference>
<evidence type="ECO:0000256" key="7">
    <source>
        <dbReference type="ARBA" id="ARBA00023010"/>
    </source>
</evidence>
<evidence type="ECO:0000256" key="2">
    <source>
        <dbReference type="ARBA" id="ARBA00022448"/>
    </source>
</evidence>
<evidence type="ECO:0000256" key="4">
    <source>
        <dbReference type="ARBA" id="ARBA00022692"/>
    </source>
</evidence>
<comment type="similarity">
    <text evidence="9">Belongs to the SecD/SecF family. SecD subfamily.</text>
</comment>
<dbReference type="InterPro" id="IPR054384">
    <property type="entry name" value="SecDF_P1_head"/>
</dbReference>
<feature type="transmembrane region" description="Helical" evidence="9">
    <location>
        <begin position="313"/>
        <end position="333"/>
    </location>
</feature>
<dbReference type="GO" id="GO:0043952">
    <property type="term" value="P:protein transport by the Sec complex"/>
    <property type="evidence" value="ECO:0007669"/>
    <property type="project" value="UniProtKB-UniRule"/>
</dbReference>
<dbReference type="HAMAP" id="MF_01463_B">
    <property type="entry name" value="SecD_B"/>
    <property type="match status" value="1"/>
</dbReference>
<dbReference type="GO" id="GO:0006605">
    <property type="term" value="P:protein targeting"/>
    <property type="evidence" value="ECO:0007669"/>
    <property type="project" value="UniProtKB-UniRule"/>
</dbReference>
<accession>A0A1F5EKH2</accession>
<evidence type="ECO:0000256" key="1">
    <source>
        <dbReference type="ARBA" id="ARBA00004651"/>
    </source>
</evidence>
<dbReference type="GO" id="GO:0015450">
    <property type="term" value="F:protein-transporting ATPase activity"/>
    <property type="evidence" value="ECO:0007669"/>
    <property type="project" value="InterPro"/>
</dbReference>
<dbReference type="PANTHER" id="PTHR30081:SF1">
    <property type="entry name" value="PROTEIN TRANSLOCASE SUBUNIT SECD"/>
    <property type="match status" value="1"/>
</dbReference>
<reference evidence="13 14" key="1">
    <citation type="journal article" date="2016" name="Nat. Commun.">
        <title>Thousands of microbial genomes shed light on interconnected biogeochemical processes in an aquifer system.</title>
        <authorList>
            <person name="Anantharaman K."/>
            <person name="Brown C.T."/>
            <person name="Hug L.A."/>
            <person name="Sharon I."/>
            <person name="Castelle C.J."/>
            <person name="Probst A.J."/>
            <person name="Thomas B.C."/>
            <person name="Singh A."/>
            <person name="Wilkins M.J."/>
            <person name="Karaoz U."/>
            <person name="Brodie E.L."/>
            <person name="Williams K.H."/>
            <person name="Hubbard S.S."/>
            <person name="Banfield J.F."/>
        </authorList>
    </citation>
    <scope>NUCLEOTIDE SEQUENCE [LARGE SCALE GENOMIC DNA]</scope>
</reference>
<organism evidence="13 14">
    <name type="scientific">Candidatus Campbellbacteria bacterium RIFOXYC2_FULL_35_25</name>
    <dbReference type="NCBI Taxonomy" id="1797582"/>
    <lineage>
        <taxon>Bacteria</taxon>
        <taxon>Candidatus Campbelliibacteriota</taxon>
    </lineage>
</organism>
<dbReference type="NCBIfam" id="TIGR00916">
    <property type="entry name" value="2A0604s01"/>
    <property type="match status" value="1"/>
</dbReference>
<dbReference type="NCBIfam" id="TIGR01129">
    <property type="entry name" value="secD"/>
    <property type="match status" value="1"/>
</dbReference>
<proteinExistence type="inferred from homology"/>
<feature type="transmembrane region" description="Helical" evidence="9">
    <location>
        <begin position="419"/>
        <end position="440"/>
    </location>
</feature>
<evidence type="ECO:0000313" key="13">
    <source>
        <dbReference type="EMBL" id="OGD67696.1"/>
    </source>
</evidence>
<dbReference type="InterPro" id="IPR055344">
    <property type="entry name" value="SecD_SecF_C_bact"/>
</dbReference>
<feature type="domain" description="Protein translocase subunit SecDF P1" evidence="11">
    <location>
        <begin position="66"/>
        <end position="124"/>
    </location>
</feature>
<dbReference type="GO" id="GO:0005886">
    <property type="term" value="C:plasma membrane"/>
    <property type="evidence" value="ECO:0007669"/>
    <property type="project" value="UniProtKB-SubCell"/>
</dbReference>
<dbReference type="Gene3D" id="1.20.1640.10">
    <property type="entry name" value="Multidrug efflux transporter AcrB transmembrane domain"/>
    <property type="match status" value="1"/>
</dbReference>
<evidence type="ECO:0000256" key="3">
    <source>
        <dbReference type="ARBA" id="ARBA00022475"/>
    </source>
</evidence>
<dbReference type="PANTHER" id="PTHR30081">
    <property type="entry name" value="PROTEIN-EXPORT MEMBRANE PROTEIN SEC"/>
    <property type="match status" value="1"/>
</dbReference>
<dbReference type="EMBL" id="MFAE01000002">
    <property type="protein sequence ID" value="OGD67696.1"/>
    <property type="molecule type" value="Genomic_DNA"/>
</dbReference>
<dbReference type="PRINTS" id="PR01755">
    <property type="entry name" value="SECFTRNLCASE"/>
</dbReference>
<dbReference type="Pfam" id="PF21760">
    <property type="entry name" value="SecD_1st"/>
    <property type="match status" value="1"/>
</dbReference>
<dbReference type="SUPFAM" id="SSF82866">
    <property type="entry name" value="Multidrug efflux transporter AcrB transmembrane domain"/>
    <property type="match status" value="1"/>
</dbReference>
<evidence type="ECO:0000259" key="11">
    <source>
        <dbReference type="Pfam" id="PF21760"/>
    </source>
</evidence>
<keyword evidence="6 9" id="KW-1133">Transmembrane helix</keyword>
<feature type="transmembrane region" description="Helical" evidence="9">
    <location>
        <begin position="393"/>
        <end position="413"/>
    </location>
</feature>
<keyword evidence="3 9" id="KW-1003">Cell membrane</keyword>
<feature type="transmembrane region" description="Helical" evidence="9">
    <location>
        <begin position="5"/>
        <end position="22"/>
    </location>
</feature>
<evidence type="ECO:0000256" key="6">
    <source>
        <dbReference type="ARBA" id="ARBA00022989"/>
    </source>
</evidence>
<dbReference type="Gene3D" id="3.30.1360.200">
    <property type="match status" value="1"/>
</dbReference>
<dbReference type="InterPro" id="IPR022645">
    <property type="entry name" value="SecD/SecF_bac"/>
</dbReference>
<evidence type="ECO:0000259" key="12">
    <source>
        <dbReference type="Pfam" id="PF22599"/>
    </source>
</evidence>
<evidence type="ECO:0000256" key="9">
    <source>
        <dbReference type="HAMAP-Rule" id="MF_01463"/>
    </source>
</evidence>
<feature type="domain" description="Protein export membrane protein SecD/SecF C-terminal" evidence="10">
    <location>
        <begin position="269"/>
        <end position="439"/>
    </location>
</feature>
<dbReference type="InterPro" id="IPR005791">
    <property type="entry name" value="SecD"/>
</dbReference>
<dbReference type="Pfam" id="PF02355">
    <property type="entry name" value="SecD_SecF_C"/>
    <property type="match status" value="1"/>
</dbReference>
<evidence type="ECO:0000313" key="14">
    <source>
        <dbReference type="Proteomes" id="UP000179003"/>
    </source>
</evidence>
<dbReference type="Pfam" id="PF22599">
    <property type="entry name" value="SecDF_P1_head"/>
    <property type="match status" value="1"/>
</dbReference>
<evidence type="ECO:0000256" key="8">
    <source>
        <dbReference type="ARBA" id="ARBA00023136"/>
    </source>
</evidence>
<dbReference type="STRING" id="1797582.A2442_03940"/>
<comment type="caution">
    <text evidence="13">The sequence shown here is derived from an EMBL/GenBank/DDBJ whole genome shotgun (WGS) entry which is preliminary data.</text>
</comment>
<dbReference type="AlphaFoldDB" id="A0A1F5EKH2"/>
<dbReference type="GO" id="GO:0065002">
    <property type="term" value="P:intracellular protein transmembrane transport"/>
    <property type="evidence" value="ECO:0007669"/>
    <property type="project" value="UniProtKB-UniRule"/>
</dbReference>
<feature type="transmembrane region" description="Helical" evidence="9">
    <location>
        <begin position="292"/>
        <end position="308"/>
    </location>
</feature>
<keyword evidence="2 9" id="KW-0813">Transport</keyword>
<comment type="subunit">
    <text evidence="9">Forms a complex with SecF. Part of the essential Sec protein translocation apparatus which comprises SecA, SecYEG and auxiliary proteins SecDF. Other proteins may also be involved.</text>
</comment>
<feature type="transmembrane region" description="Helical" evidence="9">
    <location>
        <begin position="339"/>
        <end position="360"/>
    </location>
</feature>
<keyword evidence="4 9" id="KW-0812">Transmembrane</keyword>
<dbReference type="Proteomes" id="UP000179003">
    <property type="component" value="Unassembled WGS sequence"/>
</dbReference>
<keyword evidence="8 9" id="KW-0472">Membrane</keyword>
<dbReference type="InterPro" id="IPR048631">
    <property type="entry name" value="SecD_1st"/>
</dbReference>
<keyword evidence="7 9" id="KW-0811">Translocation</keyword>
<gene>
    <name evidence="9" type="primary">secD</name>
    <name evidence="13" type="ORF">A2442_03940</name>
</gene>
<feature type="domain" description="SecDF P1 head subdomain" evidence="12">
    <location>
        <begin position="171"/>
        <end position="267"/>
    </location>
</feature>
<dbReference type="Gene3D" id="3.30.70.3400">
    <property type="match status" value="1"/>
</dbReference>
<sequence length="457" mass="49297">MKIRITAIFLIIIGGLIGYFIYNSQVNPESKFSFKLGLDLAGGTQLVYNADTSKVGGGVDAKDAMDGLRDVIERRTNLFGVAEPLVQIEKAGEDYRLIIELPGVTDINQAVTLIGETPLLEFKVERPDGKTQEILAAQEIYFQTLQNVEIIGDGQVTPEPDPLALEEPFLDTGLTGSLLDKAQLSFDSTTGEPTVLLSFNAEGKAMFAEITKENIGKIVAIYLDGAPITTPVVREAIRDGKAEISGGFSPEEAKKLVRDLNYGALPVPIELLSTQTVGASLGEGVFNKGVNAGLYGLIAVAFFLLIWYRLPGFISVVALMFYVGIMLALFKVVPVTLTSAGIAGFIMSIGMAVDANVLVFERVKEELRKGLDIENAIKEGFARAWLSIRDSNISSIITAVILFWLGTSLVQGFALTFGIGVLISMFTALTITRTLLLAIAPKKEGDLSKFLFSNGLK</sequence>
<evidence type="ECO:0000259" key="10">
    <source>
        <dbReference type="Pfam" id="PF02355"/>
    </source>
</evidence>
<comment type="function">
    <text evidence="9">Part of the Sec protein translocase complex. Interacts with the SecYEG preprotein conducting channel. SecDF uses the proton motive force (PMF) to complete protein translocation after the ATP-dependent function of SecA.</text>
</comment>
<comment type="subcellular location">
    <subcellularLocation>
        <location evidence="1 9">Cell membrane</location>
        <topology evidence="1 9">Multi-pass membrane protein</topology>
    </subcellularLocation>
</comment>
<keyword evidence="5 9" id="KW-0653">Protein transport</keyword>